<dbReference type="InterPro" id="IPR023796">
    <property type="entry name" value="Serpin_dom"/>
</dbReference>
<evidence type="ECO:0000256" key="1">
    <source>
        <dbReference type="RuleBase" id="RU000411"/>
    </source>
</evidence>
<dbReference type="SMART" id="SM00093">
    <property type="entry name" value="SERPIN"/>
    <property type="match status" value="1"/>
</dbReference>
<dbReference type="PANTHER" id="PTHR11461">
    <property type="entry name" value="SERINE PROTEASE INHIBITOR, SERPIN"/>
    <property type="match status" value="1"/>
</dbReference>
<dbReference type="Proteomes" id="UP000324781">
    <property type="component" value="Unassembled WGS sequence"/>
</dbReference>
<dbReference type="RefSeq" id="WP_188118315.1">
    <property type="nucleotide sequence ID" value="NZ_FQZP01000003.1"/>
</dbReference>
<dbReference type="InterPro" id="IPR036186">
    <property type="entry name" value="Serpin_sf"/>
</dbReference>
<dbReference type="Gene3D" id="2.30.39.10">
    <property type="entry name" value="Alpha-1-antitrypsin, domain 1"/>
    <property type="match status" value="1"/>
</dbReference>
<feature type="domain" description="Serpin" evidence="2">
    <location>
        <begin position="63"/>
        <end position="420"/>
    </location>
</feature>
<dbReference type="AlphaFoldDB" id="A0A1M6BQD6"/>
<reference evidence="3 4" key="1">
    <citation type="submission" date="2016-11" db="EMBL/GenBank/DDBJ databases">
        <authorList>
            <person name="Varghese N."/>
            <person name="Submissions S."/>
        </authorList>
    </citation>
    <scope>NUCLEOTIDE SEQUENCE [LARGE SCALE GENOMIC DNA]</scope>
    <source>
        <strain evidence="3 4">DSM 19027</strain>
    </source>
</reference>
<name>A0A1M6BQD6_9FIRM</name>
<comment type="similarity">
    <text evidence="1">Belongs to the serpin family.</text>
</comment>
<dbReference type="InterPro" id="IPR042178">
    <property type="entry name" value="Serpin_sf_1"/>
</dbReference>
<dbReference type="SUPFAM" id="SSF56574">
    <property type="entry name" value="Serpins"/>
    <property type="match status" value="1"/>
</dbReference>
<dbReference type="InterPro" id="IPR042185">
    <property type="entry name" value="Serpin_sf_2"/>
</dbReference>
<protein>
    <submittedName>
        <fullName evidence="3">Serpin B</fullName>
    </submittedName>
</protein>
<dbReference type="GO" id="GO:0004867">
    <property type="term" value="F:serine-type endopeptidase inhibitor activity"/>
    <property type="evidence" value="ECO:0007669"/>
    <property type="project" value="InterPro"/>
</dbReference>
<evidence type="ECO:0000259" key="2">
    <source>
        <dbReference type="SMART" id="SM00093"/>
    </source>
</evidence>
<dbReference type="Pfam" id="PF00079">
    <property type="entry name" value="Serpin"/>
    <property type="match status" value="1"/>
</dbReference>
<dbReference type="InterPro" id="IPR023795">
    <property type="entry name" value="Serpin_CS"/>
</dbReference>
<dbReference type="PROSITE" id="PS51257">
    <property type="entry name" value="PROKAR_LIPOPROTEIN"/>
    <property type="match status" value="1"/>
</dbReference>
<dbReference type="CDD" id="cd19589">
    <property type="entry name" value="serpin_tengpin-like"/>
    <property type="match status" value="1"/>
</dbReference>
<evidence type="ECO:0000313" key="4">
    <source>
        <dbReference type="Proteomes" id="UP000324781"/>
    </source>
</evidence>
<proteinExistence type="inferred from homology"/>
<dbReference type="Gene3D" id="3.30.497.10">
    <property type="entry name" value="Antithrombin, subunit I, domain 2"/>
    <property type="match status" value="1"/>
</dbReference>
<accession>A0A1M6BQD6</accession>
<dbReference type="InterPro" id="IPR000215">
    <property type="entry name" value="Serpin_fam"/>
</dbReference>
<sequence length="422" mass="46541">MNIWARVSRSRSIKPVLVAGLLIACLLTGCARAKKSDSAFQPSDVTSVPMGDPFVQDINRLGINALKLVNQDEAGGGNLILSPISLATALSVLSNGAAGATLEQINGIVNSRGLSQNEHNNRYRDLISSFYNRKDMVILPANSLWIKRNYPFKESFAELAKAWYDADVFSLNDKASSAVNEVNRWVSDRTKGLITDPLSEIHPLTVMLLVNTLYFRGTWENPFDDSFTRKEDFTLSTGETVKVDMMNSRLMVPFHDAGDLKAAKLYYRGGVSMLFLRPEENVNDLLSDLTAEKLFEINSHLAIHTTDLKVPRLDFGYKSEMSDCLKALGMVDAFTDGVADFSRMVDGKKPSVSRVLHECRLKLDEEGTEAAAVTAIAVTATSAMPEPEQIVDFYLDKPFVFAIVDERTGAVLFLGKVENPLG</sequence>
<dbReference type="PANTHER" id="PTHR11461:SF211">
    <property type="entry name" value="GH10112P-RELATED"/>
    <property type="match status" value="1"/>
</dbReference>
<dbReference type="EMBL" id="FQZP01000003">
    <property type="protein sequence ID" value="SHI50768.1"/>
    <property type="molecule type" value="Genomic_DNA"/>
</dbReference>
<organism evidence="3 4">
    <name type="scientific">Thermoclostridium caenicola</name>
    <dbReference type="NCBI Taxonomy" id="659425"/>
    <lineage>
        <taxon>Bacteria</taxon>
        <taxon>Bacillati</taxon>
        <taxon>Bacillota</taxon>
        <taxon>Clostridia</taxon>
        <taxon>Eubacteriales</taxon>
        <taxon>Oscillospiraceae</taxon>
        <taxon>Thermoclostridium</taxon>
    </lineage>
</organism>
<gene>
    <name evidence="3" type="ORF">SAMN05444373_100383</name>
</gene>
<evidence type="ECO:0000313" key="3">
    <source>
        <dbReference type="EMBL" id="SHI50768.1"/>
    </source>
</evidence>
<dbReference type="PROSITE" id="PS00284">
    <property type="entry name" value="SERPIN"/>
    <property type="match status" value="1"/>
</dbReference>
<dbReference type="GO" id="GO:0005615">
    <property type="term" value="C:extracellular space"/>
    <property type="evidence" value="ECO:0007669"/>
    <property type="project" value="InterPro"/>
</dbReference>
<keyword evidence="4" id="KW-1185">Reference proteome</keyword>